<dbReference type="Proteomes" id="UP001055879">
    <property type="component" value="Linkage Group LG12"/>
</dbReference>
<comment type="caution">
    <text evidence="1">The sequence shown here is derived from an EMBL/GenBank/DDBJ whole genome shotgun (WGS) entry which is preliminary data.</text>
</comment>
<reference evidence="1 2" key="2">
    <citation type="journal article" date="2022" name="Mol. Ecol. Resour.">
        <title>The genomes of chicory, endive, great burdock and yacon provide insights into Asteraceae paleo-polyploidization history and plant inulin production.</title>
        <authorList>
            <person name="Fan W."/>
            <person name="Wang S."/>
            <person name="Wang H."/>
            <person name="Wang A."/>
            <person name="Jiang F."/>
            <person name="Liu H."/>
            <person name="Zhao H."/>
            <person name="Xu D."/>
            <person name="Zhang Y."/>
        </authorList>
    </citation>
    <scope>NUCLEOTIDE SEQUENCE [LARGE SCALE GENOMIC DNA]</scope>
    <source>
        <strain evidence="2">cv. Niubang</strain>
    </source>
</reference>
<proteinExistence type="predicted"/>
<keyword evidence="2" id="KW-1185">Reference proteome</keyword>
<dbReference type="EMBL" id="CM042058">
    <property type="protein sequence ID" value="KAI3685866.1"/>
    <property type="molecule type" value="Genomic_DNA"/>
</dbReference>
<evidence type="ECO:0000313" key="1">
    <source>
        <dbReference type="EMBL" id="KAI3685866.1"/>
    </source>
</evidence>
<accession>A0ACB8YK76</accession>
<organism evidence="1 2">
    <name type="scientific">Arctium lappa</name>
    <name type="common">Greater burdock</name>
    <name type="synonym">Lappa major</name>
    <dbReference type="NCBI Taxonomy" id="4217"/>
    <lineage>
        <taxon>Eukaryota</taxon>
        <taxon>Viridiplantae</taxon>
        <taxon>Streptophyta</taxon>
        <taxon>Embryophyta</taxon>
        <taxon>Tracheophyta</taxon>
        <taxon>Spermatophyta</taxon>
        <taxon>Magnoliopsida</taxon>
        <taxon>eudicotyledons</taxon>
        <taxon>Gunneridae</taxon>
        <taxon>Pentapetalae</taxon>
        <taxon>asterids</taxon>
        <taxon>campanulids</taxon>
        <taxon>Asterales</taxon>
        <taxon>Asteraceae</taxon>
        <taxon>Carduoideae</taxon>
        <taxon>Cardueae</taxon>
        <taxon>Arctiinae</taxon>
        <taxon>Arctium</taxon>
    </lineage>
</organism>
<protein>
    <submittedName>
        <fullName evidence="1">Uncharacterized protein</fullName>
    </submittedName>
</protein>
<reference evidence="2" key="1">
    <citation type="journal article" date="2022" name="Mol. Ecol. Resour.">
        <title>The genomes of chicory, endive, great burdock and yacon provide insights into Asteraceae palaeo-polyploidization history and plant inulin production.</title>
        <authorList>
            <person name="Fan W."/>
            <person name="Wang S."/>
            <person name="Wang H."/>
            <person name="Wang A."/>
            <person name="Jiang F."/>
            <person name="Liu H."/>
            <person name="Zhao H."/>
            <person name="Xu D."/>
            <person name="Zhang Y."/>
        </authorList>
    </citation>
    <scope>NUCLEOTIDE SEQUENCE [LARGE SCALE GENOMIC DNA]</scope>
    <source>
        <strain evidence="2">cv. Niubang</strain>
    </source>
</reference>
<sequence>MTASKLGFQNCASSSLLRPLSLSLSLSIYIYIYIHTPILFIHSNSLAAVHGSKPSSPSLYITNTILIRFSIGPLFSSGFSDAFDIKQCAY</sequence>
<evidence type="ECO:0000313" key="2">
    <source>
        <dbReference type="Proteomes" id="UP001055879"/>
    </source>
</evidence>
<name>A0ACB8YK76_ARCLA</name>
<gene>
    <name evidence="1" type="ORF">L6452_35127</name>
</gene>